<comment type="similarity">
    <text evidence="1 6">Belongs to the methyltransferase superfamily. RsmH family.</text>
</comment>
<evidence type="ECO:0000256" key="5">
    <source>
        <dbReference type="ARBA" id="ARBA00022691"/>
    </source>
</evidence>
<comment type="function">
    <text evidence="6">Specifically methylates the N4 position of cytidine in position 1402 (C1402) of 16S rRNA.</text>
</comment>
<keyword evidence="4 6" id="KW-0808">Transferase</keyword>
<dbReference type="InterPro" id="IPR002903">
    <property type="entry name" value="RsmH"/>
</dbReference>
<feature type="binding site" evidence="6">
    <location>
        <position position="57"/>
    </location>
    <ligand>
        <name>S-adenosyl-L-methionine</name>
        <dbReference type="ChEBI" id="CHEBI:59789"/>
    </ligand>
</feature>
<dbReference type="NCBIfam" id="TIGR00006">
    <property type="entry name" value="16S rRNA (cytosine(1402)-N(4))-methyltransferase RsmH"/>
    <property type="match status" value="1"/>
</dbReference>
<evidence type="ECO:0000313" key="8">
    <source>
        <dbReference type="Proteomes" id="UP001501126"/>
    </source>
</evidence>
<dbReference type="EMBL" id="BAAAFH010000022">
    <property type="protein sequence ID" value="GAA0876848.1"/>
    <property type="molecule type" value="Genomic_DNA"/>
</dbReference>
<proteinExistence type="inferred from homology"/>
<comment type="caution">
    <text evidence="7">The sequence shown here is derived from an EMBL/GenBank/DDBJ whole genome shotgun (WGS) entry which is preliminary data.</text>
</comment>
<organism evidence="7 8">
    <name type="scientific">Wandonia haliotis</name>
    <dbReference type="NCBI Taxonomy" id="574963"/>
    <lineage>
        <taxon>Bacteria</taxon>
        <taxon>Pseudomonadati</taxon>
        <taxon>Bacteroidota</taxon>
        <taxon>Flavobacteriia</taxon>
        <taxon>Flavobacteriales</taxon>
        <taxon>Crocinitomicaceae</taxon>
        <taxon>Wandonia</taxon>
    </lineage>
</organism>
<keyword evidence="2 6" id="KW-0698">rRNA processing</keyword>
<evidence type="ECO:0000256" key="1">
    <source>
        <dbReference type="ARBA" id="ARBA00010396"/>
    </source>
</evidence>
<keyword evidence="6" id="KW-0963">Cytoplasm</keyword>
<evidence type="ECO:0000256" key="4">
    <source>
        <dbReference type="ARBA" id="ARBA00022679"/>
    </source>
</evidence>
<evidence type="ECO:0000313" key="7">
    <source>
        <dbReference type="EMBL" id="GAA0876848.1"/>
    </source>
</evidence>
<dbReference type="SUPFAM" id="SSF53335">
    <property type="entry name" value="S-adenosyl-L-methionine-dependent methyltransferases"/>
    <property type="match status" value="1"/>
</dbReference>
<gene>
    <name evidence="6 7" type="primary">rsmH</name>
    <name evidence="7" type="ORF">GCM10009118_32580</name>
</gene>
<accession>A0ABP3Y898</accession>
<dbReference type="InterPro" id="IPR023397">
    <property type="entry name" value="SAM-dep_MeTrfase_MraW_recog"/>
</dbReference>
<dbReference type="EC" id="2.1.1.199" evidence="6"/>
<dbReference type="HAMAP" id="MF_01007">
    <property type="entry name" value="16SrRNA_methyltr_H"/>
    <property type="match status" value="1"/>
</dbReference>
<dbReference type="PANTHER" id="PTHR11265">
    <property type="entry name" value="S-ADENOSYL-METHYLTRANSFERASE MRAW"/>
    <property type="match status" value="1"/>
</dbReference>
<evidence type="ECO:0000256" key="2">
    <source>
        <dbReference type="ARBA" id="ARBA00022552"/>
    </source>
</evidence>
<keyword evidence="5 6" id="KW-0949">S-adenosyl-L-methionine</keyword>
<keyword evidence="8" id="KW-1185">Reference proteome</keyword>
<dbReference type="InterPro" id="IPR029063">
    <property type="entry name" value="SAM-dependent_MTases_sf"/>
</dbReference>
<comment type="subcellular location">
    <subcellularLocation>
        <location evidence="6">Cytoplasm</location>
    </subcellularLocation>
</comment>
<dbReference type="PIRSF" id="PIRSF004486">
    <property type="entry name" value="MraW"/>
    <property type="match status" value="1"/>
</dbReference>
<dbReference type="PANTHER" id="PTHR11265:SF0">
    <property type="entry name" value="12S RRNA N4-METHYLCYTIDINE METHYLTRANSFERASE"/>
    <property type="match status" value="1"/>
</dbReference>
<keyword evidence="3 6" id="KW-0489">Methyltransferase</keyword>
<protein>
    <recommendedName>
        <fullName evidence="6">Ribosomal RNA small subunit methyltransferase H</fullName>
        <ecNumber evidence="6">2.1.1.199</ecNumber>
    </recommendedName>
    <alternativeName>
        <fullName evidence="6">16S rRNA m(4)C1402 methyltransferase</fullName>
    </alternativeName>
    <alternativeName>
        <fullName evidence="6">rRNA (cytosine-N(4)-)-methyltransferase RsmH</fullName>
    </alternativeName>
</protein>
<evidence type="ECO:0000256" key="6">
    <source>
        <dbReference type="HAMAP-Rule" id="MF_01007"/>
    </source>
</evidence>
<feature type="binding site" evidence="6">
    <location>
        <begin position="37"/>
        <end position="39"/>
    </location>
    <ligand>
        <name>S-adenosyl-L-methionine</name>
        <dbReference type="ChEBI" id="CHEBI:59789"/>
    </ligand>
</feature>
<feature type="binding site" evidence="6">
    <location>
        <position position="107"/>
    </location>
    <ligand>
        <name>S-adenosyl-L-methionine</name>
        <dbReference type="ChEBI" id="CHEBI:59789"/>
    </ligand>
</feature>
<dbReference type="SUPFAM" id="SSF81799">
    <property type="entry name" value="Putative methyltransferase TM0872, insert domain"/>
    <property type="match status" value="1"/>
</dbReference>
<reference evidence="8" key="1">
    <citation type="journal article" date="2019" name="Int. J. Syst. Evol. Microbiol.">
        <title>The Global Catalogue of Microorganisms (GCM) 10K type strain sequencing project: providing services to taxonomists for standard genome sequencing and annotation.</title>
        <authorList>
            <consortium name="The Broad Institute Genomics Platform"/>
            <consortium name="The Broad Institute Genome Sequencing Center for Infectious Disease"/>
            <person name="Wu L."/>
            <person name="Ma J."/>
        </authorList>
    </citation>
    <scope>NUCLEOTIDE SEQUENCE [LARGE SCALE GENOMIC DNA]</scope>
    <source>
        <strain evidence="8">JCM 16083</strain>
    </source>
</reference>
<name>A0ABP3Y898_9FLAO</name>
<dbReference type="Gene3D" id="1.10.150.170">
    <property type="entry name" value="Putative methyltransferase TM0872, insert domain"/>
    <property type="match status" value="1"/>
</dbReference>
<dbReference type="Gene3D" id="3.40.50.150">
    <property type="entry name" value="Vaccinia Virus protein VP39"/>
    <property type="match status" value="1"/>
</dbReference>
<feature type="binding site" evidence="6">
    <location>
        <position position="79"/>
    </location>
    <ligand>
        <name>S-adenosyl-L-methionine</name>
        <dbReference type="ChEBI" id="CHEBI:59789"/>
    </ligand>
</feature>
<evidence type="ECO:0000256" key="3">
    <source>
        <dbReference type="ARBA" id="ARBA00022603"/>
    </source>
</evidence>
<dbReference type="Proteomes" id="UP001501126">
    <property type="component" value="Unassembled WGS sequence"/>
</dbReference>
<dbReference type="RefSeq" id="WP_343790534.1">
    <property type="nucleotide sequence ID" value="NZ_BAAAFH010000022.1"/>
</dbReference>
<sequence>MKNNEETYHIPVLLNECIDALDIRPDGRYVDVTFGGGGHSREIFKLLGEKGHLIGFDQDPDAKNNAWDAANFTFIAGNFAYLKNQLRMFGLLPVDGILADLGVSSHQFDSGERGFSIRMDDELDMRMNQSGKLTARYVVNEYDEENLYRVLREYGEVQSLKRTVEAIVRARQIEPIITTGQLKEVIQPIAQKGKEHKFLAQVFQAIRIEVNDEINVLKKMLEQAVEVLKPGGRLVVISYHSLEDRLVKNFMKRGSFDGKIEKDFYGNIVKPLEEVNRKPILPSDEEMERNSRSRSAKLRIAVKLDTGVK</sequence>
<dbReference type="Pfam" id="PF01795">
    <property type="entry name" value="Methyltransf_5"/>
    <property type="match status" value="1"/>
</dbReference>
<comment type="catalytic activity">
    <reaction evidence="6">
        <text>cytidine(1402) in 16S rRNA + S-adenosyl-L-methionine = N(4)-methylcytidine(1402) in 16S rRNA + S-adenosyl-L-homocysteine + H(+)</text>
        <dbReference type="Rhea" id="RHEA:42928"/>
        <dbReference type="Rhea" id="RHEA-COMP:10286"/>
        <dbReference type="Rhea" id="RHEA-COMP:10287"/>
        <dbReference type="ChEBI" id="CHEBI:15378"/>
        <dbReference type="ChEBI" id="CHEBI:57856"/>
        <dbReference type="ChEBI" id="CHEBI:59789"/>
        <dbReference type="ChEBI" id="CHEBI:74506"/>
        <dbReference type="ChEBI" id="CHEBI:82748"/>
        <dbReference type="EC" id="2.1.1.199"/>
    </reaction>
</comment>
<feature type="binding site" evidence="6">
    <location>
        <position position="100"/>
    </location>
    <ligand>
        <name>S-adenosyl-L-methionine</name>
        <dbReference type="ChEBI" id="CHEBI:59789"/>
    </ligand>
</feature>